<dbReference type="InterPro" id="IPR056833">
    <property type="entry name" value="ARM_TT21_N"/>
</dbReference>
<dbReference type="Pfam" id="PF25062">
    <property type="entry name" value="ARM_TT21_N"/>
    <property type="match status" value="1"/>
</dbReference>
<evidence type="ECO:0000313" key="2">
    <source>
        <dbReference type="EnsemblMetazoa" id="CJA19171a.1"/>
    </source>
</evidence>
<accession>A0A8R1I5X7</accession>
<keyword evidence="3" id="KW-1185">Reference proteome</keyword>
<evidence type="ECO:0000313" key="3">
    <source>
        <dbReference type="Proteomes" id="UP000005237"/>
    </source>
</evidence>
<organism evidence="2 3">
    <name type="scientific">Caenorhabditis japonica</name>
    <dbReference type="NCBI Taxonomy" id="281687"/>
    <lineage>
        <taxon>Eukaryota</taxon>
        <taxon>Metazoa</taxon>
        <taxon>Ecdysozoa</taxon>
        <taxon>Nematoda</taxon>
        <taxon>Chromadorea</taxon>
        <taxon>Rhabditida</taxon>
        <taxon>Rhabditina</taxon>
        <taxon>Rhabditomorpha</taxon>
        <taxon>Rhabditoidea</taxon>
        <taxon>Rhabditidae</taxon>
        <taxon>Peloderinae</taxon>
        <taxon>Caenorhabditis</taxon>
    </lineage>
</organism>
<evidence type="ECO:0000259" key="1">
    <source>
        <dbReference type="Pfam" id="PF25062"/>
    </source>
</evidence>
<reference evidence="2" key="2">
    <citation type="submission" date="2022-06" db="UniProtKB">
        <authorList>
            <consortium name="EnsemblMetazoa"/>
        </authorList>
    </citation>
    <scope>IDENTIFICATION</scope>
    <source>
        <strain evidence="2">DF5081</strain>
    </source>
</reference>
<dbReference type="PANTHER" id="PTHR14699">
    <property type="entry name" value="STI2 PROTEIN-RELATED"/>
    <property type="match status" value="1"/>
</dbReference>
<dbReference type="GO" id="GO:0061512">
    <property type="term" value="P:protein localization to cilium"/>
    <property type="evidence" value="ECO:0007669"/>
    <property type="project" value="TreeGrafter"/>
</dbReference>
<name>A0A8R1I5X7_CAEJA</name>
<dbReference type="GO" id="GO:0005929">
    <property type="term" value="C:cilium"/>
    <property type="evidence" value="ECO:0007669"/>
    <property type="project" value="GOC"/>
</dbReference>
<sequence length="226" mass="25673">MDTDYDDQSMDLEERKKWAHKDVEHWRATSNVHYYAREGYYGTAILVCDGRLATIQDAPLAILKGVCLTMLGKIPEAIRQLDPFSTDNECALGALYALKWAHLSAFNPDNKSIVEFESEISTRTRNEKTPYSSFASAAEVLYFSGEYQKAKQMLDIARKRATERHAKHYCLMGWIDLALGKKQKSTQELFEKAGGQEYPDGLFRIPIWTYVGRDEVGGNVVDDEAN</sequence>
<proteinExistence type="predicted"/>
<dbReference type="GO" id="GO:0030991">
    <property type="term" value="C:intraciliary transport particle A"/>
    <property type="evidence" value="ECO:0007669"/>
    <property type="project" value="TreeGrafter"/>
</dbReference>
<protein>
    <recommendedName>
        <fullName evidence="1">Tetratricopeptide repeat protein 21A/21B N-terminal ARM repeat domain-containing protein</fullName>
    </recommendedName>
</protein>
<dbReference type="PANTHER" id="PTHR14699:SF0">
    <property type="entry name" value="TETRATRICOPEPTIDE REPEAT PROTEIN 21 HOMOLOG"/>
    <property type="match status" value="1"/>
</dbReference>
<dbReference type="EnsemblMetazoa" id="CJA19171a.1">
    <property type="protein sequence ID" value="CJA19171a.1"/>
    <property type="gene ID" value="WBGene00138374"/>
</dbReference>
<dbReference type="InterPro" id="IPR011990">
    <property type="entry name" value="TPR-like_helical_dom_sf"/>
</dbReference>
<dbReference type="AlphaFoldDB" id="A0A8R1I5X7"/>
<reference evidence="3" key="1">
    <citation type="submission" date="2010-08" db="EMBL/GenBank/DDBJ databases">
        <authorList>
            <consortium name="Caenorhabditis japonica Sequencing Consortium"/>
            <person name="Wilson R.K."/>
        </authorList>
    </citation>
    <scope>NUCLEOTIDE SEQUENCE [LARGE SCALE GENOMIC DNA]</scope>
    <source>
        <strain evidence="3">DF5081</strain>
    </source>
</reference>
<dbReference type="SUPFAM" id="SSF48452">
    <property type="entry name" value="TPR-like"/>
    <property type="match status" value="1"/>
</dbReference>
<dbReference type="Proteomes" id="UP000005237">
    <property type="component" value="Unassembled WGS sequence"/>
</dbReference>
<feature type="domain" description="Tetratricopeptide repeat protein 21A/21B N-terminal ARM repeat" evidence="1">
    <location>
        <begin position="32"/>
        <end position="203"/>
    </location>
</feature>
<dbReference type="InterPro" id="IPR040364">
    <property type="entry name" value="TTC21A/TTC21B"/>
</dbReference>
<dbReference type="GO" id="GO:0035721">
    <property type="term" value="P:intraciliary retrograde transport"/>
    <property type="evidence" value="ECO:0007669"/>
    <property type="project" value="TreeGrafter"/>
</dbReference>